<proteinExistence type="predicted"/>
<sequence length="204" mass="21724">MSSADYERLLSELAAELTANGLPRGGRTALDPQLSALDDRLLAHQADLLHSCPKLGIAPPKLTAIAPTTPPPDAGAAIRQAHRHLDTATSSLMQAMRWATMPRFLPKARIRTRHLAVYALCAVVAVAVHAMVILQNGVIGAALGFAVAPLSAFAVAYLLIGRLGRPWIRTTTKPVKLNRYPKYGLILCVAIDLVAALAWLTTGG</sequence>
<keyword evidence="1" id="KW-0472">Membrane</keyword>
<keyword evidence="1" id="KW-1133">Transmembrane helix</keyword>
<dbReference type="AlphaFoldDB" id="A0A543ASE9"/>
<comment type="caution">
    <text evidence="2">The sequence shown here is derived from an EMBL/GenBank/DDBJ whole genome shotgun (WGS) entry which is preliminary data.</text>
</comment>
<evidence type="ECO:0000256" key="1">
    <source>
        <dbReference type="SAM" id="Phobius"/>
    </source>
</evidence>
<dbReference type="EMBL" id="VFOW01000001">
    <property type="protein sequence ID" value="TQL75511.1"/>
    <property type="molecule type" value="Genomic_DNA"/>
</dbReference>
<organism evidence="2 3">
    <name type="scientific">Stackebrandtia endophytica</name>
    <dbReference type="NCBI Taxonomy" id="1496996"/>
    <lineage>
        <taxon>Bacteria</taxon>
        <taxon>Bacillati</taxon>
        <taxon>Actinomycetota</taxon>
        <taxon>Actinomycetes</taxon>
        <taxon>Glycomycetales</taxon>
        <taxon>Glycomycetaceae</taxon>
        <taxon>Stackebrandtia</taxon>
    </lineage>
</organism>
<protein>
    <submittedName>
        <fullName evidence="2">Uncharacterized protein</fullName>
    </submittedName>
</protein>
<dbReference type="Proteomes" id="UP000317043">
    <property type="component" value="Unassembled WGS sequence"/>
</dbReference>
<dbReference type="InParanoid" id="A0A543ASE9"/>
<reference evidence="2 3" key="1">
    <citation type="submission" date="2019-06" db="EMBL/GenBank/DDBJ databases">
        <title>Sequencing the genomes of 1000 actinobacteria strains.</title>
        <authorList>
            <person name="Klenk H.-P."/>
        </authorList>
    </citation>
    <scope>NUCLEOTIDE SEQUENCE [LARGE SCALE GENOMIC DNA]</scope>
    <source>
        <strain evidence="2 3">DSM 45928</strain>
    </source>
</reference>
<feature type="transmembrane region" description="Helical" evidence="1">
    <location>
        <begin position="115"/>
        <end position="133"/>
    </location>
</feature>
<feature type="transmembrane region" description="Helical" evidence="1">
    <location>
        <begin position="180"/>
        <end position="200"/>
    </location>
</feature>
<feature type="transmembrane region" description="Helical" evidence="1">
    <location>
        <begin position="139"/>
        <end position="160"/>
    </location>
</feature>
<evidence type="ECO:0000313" key="2">
    <source>
        <dbReference type="EMBL" id="TQL75511.1"/>
    </source>
</evidence>
<dbReference type="RefSeq" id="WP_142035488.1">
    <property type="nucleotide sequence ID" value="NZ_JBHTGS010000001.1"/>
</dbReference>
<name>A0A543ASE9_9ACTN</name>
<dbReference type="OrthoDB" id="5192562at2"/>
<keyword evidence="3" id="KW-1185">Reference proteome</keyword>
<accession>A0A543ASE9</accession>
<gene>
    <name evidence="2" type="ORF">FB566_1017</name>
</gene>
<evidence type="ECO:0000313" key="3">
    <source>
        <dbReference type="Proteomes" id="UP000317043"/>
    </source>
</evidence>
<keyword evidence="1" id="KW-0812">Transmembrane</keyword>